<feature type="domain" description="SusD-like N-terminal" evidence="8">
    <location>
        <begin position="99"/>
        <end position="234"/>
    </location>
</feature>
<sequence>MKNRYKQNSIRNAFFSKIGYVIWLFVFMVCIHSCKEFVEIDAPLTDVVREEVFDSDELAKAAVSGIYGDMFNARSFSSSLTRENGLYSDELMDLTGSSVFFANSLTPNNDNVKDFWVQIYKYIHWSNSVIEGLNASSQVTLTLRNQLLGEAKFIRAFCYFYLVNLWSDVPIVTTTDYRENTSASRSSEVEIYQQIIEDLDQAQNLLAEDYSFSNGARGKPNKAAAAALLSRVYLYQEDWGNAEIQATNVLNDPQYNLVVDLNDVFLINSAEAIWQLHSTFSNGGINTFDAESFIFSQSTDPVALTDELVNAFETGDQRQNNWLGTFTNGTQTFYHPLKYKIQAGGGTPAITEALTFLRLGELYLIRAEARAQQNNISGAQDDLNTIRNRAGLSNTQADDQSSLLAAIANERRVELFTESSHRWFDLKRTGMANSVLPLSKPGWQPTDQLFPIPGDELAINPNLSPQNPGY</sequence>
<dbReference type="RefSeq" id="WP_346762700.1">
    <property type="nucleotide sequence ID" value="NZ_JAUJEB010000015.1"/>
</dbReference>
<dbReference type="Gene3D" id="1.25.40.390">
    <property type="match status" value="1"/>
</dbReference>
<dbReference type="Proteomes" id="UP001172083">
    <property type="component" value="Unassembled WGS sequence"/>
</dbReference>
<reference evidence="9" key="1">
    <citation type="submission" date="2023-06" db="EMBL/GenBank/DDBJ databases">
        <title>Genomic of Agaribacillus aureum.</title>
        <authorList>
            <person name="Wang G."/>
        </authorList>
    </citation>
    <scope>NUCLEOTIDE SEQUENCE</scope>
    <source>
        <strain evidence="9">BMA12</strain>
    </source>
</reference>
<evidence type="ECO:0000256" key="6">
    <source>
        <dbReference type="SAM" id="Phobius"/>
    </source>
</evidence>
<evidence type="ECO:0000259" key="7">
    <source>
        <dbReference type="Pfam" id="PF07980"/>
    </source>
</evidence>
<dbReference type="InterPro" id="IPR011990">
    <property type="entry name" value="TPR-like_helical_dom_sf"/>
</dbReference>
<comment type="similarity">
    <text evidence="2">Belongs to the SusD family.</text>
</comment>
<keyword evidence="5" id="KW-0998">Cell outer membrane</keyword>
<comment type="caution">
    <text evidence="9">The sequence shown here is derived from an EMBL/GenBank/DDBJ whole genome shotgun (WGS) entry which is preliminary data.</text>
</comment>
<evidence type="ECO:0000256" key="4">
    <source>
        <dbReference type="ARBA" id="ARBA00023136"/>
    </source>
</evidence>
<evidence type="ECO:0000256" key="3">
    <source>
        <dbReference type="ARBA" id="ARBA00022729"/>
    </source>
</evidence>
<keyword evidence="3" id="KW-0732">Signal</keyword>
<accession>A0ABT8LHS9</accession>
<evidence type="ECO:0000256" key="1">
    <source>
        <dbReference type="ARBA" id="ARBA00004442"/>
    </source>
</evidence>
<evidence type="ECO:0000259" key="8">
    <source>
        <dbReference type="Pfam" id="PF14322"/>
    </source>
</evidence>
<organism evidence="9 10">
    <name type="scientific">Agaribacillus aureus</name>
    <dbReference type="NCBI Taxonomy" id="3051825"/>
    <lineage>
        <taxon>Bacteria</taxon>
        <taxon>Pseudomonadati</taxon>
        <taxon>Bacteroidota</taxon>
        <taxon>Cytophagia</taxon>
        <taxon>Cytophagales</taxon>
        <taxon>Splendidivirgaceae</taxon>
        <taxon>Agaribacillus</taxon>
    </lineage>
</organism>
<keyword evidence="6" id="KW-0812">Transmembrane</keyword>
<keyword evidence="4 6" id="KW-0472">Membrane</keyword>
<protein>
    <submittedName>
        <fullName evidence="9">RagB/SusD family nutrient uptake outer membrane protein</fullName>
    </submittedName>
</protein>
<evidence type="ECO:0000313" key="10">
    <source>
        <dbReference type="Proteomes" id="UP001172083"/>
    </source>
</evidence>
<comment type="subcellular location">
    <subcellularLocation>
        <location evidence="1">Cell outer membrane</location>
    </subcellularLocation>
</comment>
<keyword evidence="10" id="KW-1185">Reference proteome</keyword>
<proteinExistence type="inferred from homology"/>
<dbReference type="EMBL" id="JAUJEB010000015">
    <property type="protein sequence ID" value="MDN5217364.1"/>
    <property type="molecule type" value="Genomic_DNA"/>
</dbReference>
<feature type="transmembrane region" description="Helical" evidence="6">
    <location>
        <begin position="12"/>
        <end position="29"/>
    </location>
</feature>
<dbReference type="InterPro" id="IPR012944">
    <property type="entry name" value="SusD_RagB_dom"/>
</dbReference>
<feature type="domain" description="RagB/SusD" evidence="7">
    <location>
        <begin position="327"/>
        <end position="470"/>
    </location>
</feature>
<dbReference type="SUPFAM" id="SSF48452">
    <property type="entry name" value="TPR-like"/>
    <property type="match status" value="1"/>
</dbReference>
<evidence type="ECO:0000313" key="9">
    <source>
        <dbReference type="EMBL" id="MDN5217364.1"/>
    </source>
</evidence>
<name>A0ABT8LHS9_9BACT</name>
<evidence type="ECO:0000256" key="5">
    <source>
        <dbReference type="ARBA" id="ARBA00023237"/>
    </source>
</evidence>
<gene>
    <name evidence="9" type="ORF">QQ020_35145</name>
</gene>
<dbReference type="Pfam" id="PF14322">
    <property type="entry name" value="SusD-like_3"/>
    <property type="match status" value="1"/>
</dbReference>
<dbReference type="Pfam" id="PF07980">
    <property type="entry name" value="SusD_RagB"/>
    <property type="match status" value="1"/>
</dbReference>
<dbReference type="InterPro" id="IPR033985">
    <property type="entry name" value="SusD-like_N"/>
</dbReference>
<evidence type="ECO:0000256" key="2">
    <source>
        <dbReference type="ARBA" id="ARBA00006275"/>
    </source>
</evidence>
<dbReference type="CDD" id="cd08977">
    <property type="entry name" value="SusD"/>
    <property type="match status" value="1"/>
</dbReference>
<keyword evidence="6" id="KW-1133">Transmembrane helix</keyword>